<dbReference type="AlphaFoldDB" id="A0A7M5X5J6"/>
<proteinExistence type="predicted"/>
<protein>
    <submittedName>
        <fullName evidence="2">Uncharacterized protein</fullName>
    </submittedName>
</protein>
<sequence length="213" mass="23907">MVIFNLFKPYLLASLFMVNVGNVSSQCQSSSNQPLNDHGIPPFVLVPKEKEIEVTKGLLLALLPTLSAEWIVSMKLRLFRELDTSFTFCRLFHMTKGGQNTVYGDRTPLILIRASDNVIQTNTAMNNIKSRSTLLTNNPVQINQTLSLEIHQRYIQNGNHRYFIIINGVEVHSEVNYSGQQFHDIKVYATSSGGNTVTACPAMLSDLKLTNFL</sequence>
<evidence type="ECO:0000256" key="1">
    <source>
        <dbReference type="SAM" id="SignalP"/>
    </source>
</evidence>
<name>A0A7M5X5J6_9CNID</name>
<evidence type="ECO:0000313" key="2">
    <source>
        <dbReference type="EnsemblMetazoa" id="CLYHEMP017851.1"/>
    </source>
</evidence>
<accession>A0A7M5X5J6</accession>
<feature type="signal peptide" evidence="1">
    <location>
        <begin position="1"/>
        <end position="25"/>
    </location>
</feature>
<keyword evidence="3" id="KW-1185">Reference proteome</keyword>
<dbReference type="RefSeq" id="XP_066930963.1">
    <property type="nucleotide sequence ID" value="XM_067074862.1"/>
</dbReference>
<feature type="chain" id="PRO_5029870224" evidence="1">
    <location>
        <begin position="26"/>
        <end position="213"/>
    </location>
</feature>
<keyword evidence="1" id="KW-0732">Signal</keyword>
<organism evidence="2 3">
    <name type="scientific">Clytia hemisphaerica</name>
    <dbReference type="NCBI Taxonomy" id="252671"/>
    <lineage>
        <taxon>Eukaryota</taxon>
        <taxon>Metazoa</taxon>
        <taxon>Cnidaria</taxon>
        <taxon>Hydrozoa</taxon>
        <taxon>Hydroidolina</taxon>
        <taxon>Leptothecata</taxon>
        <taxon>Obeliida</taxon>
        <taxon>Clytiidae</taxon>
        <taxon>Clytia</taxon>
    </lineage>
</organism>
<dbReference type="OrthoDB" id="10663247at2759"/>
<evidence type="ECO:0000313" key="3">
    <source>
        <dbReference type="Proteomes" id="UP000594262"/>
    </source>
</evidence>
<reference evidence="2" key="1">
    <citation type="submission" date="2021-01" db="UniProtKB">
        <authorList>
            <consortium name="EnsemblMetazoa"/>
        </authorList>
    </citation>
    <scope>IDENTIFICATION</scope>
</reference>
<dbReference type="Proteomes" id="UP000594262">
    <property type="component" value="Unplaced"/>
</dbReference>
<dbReference type="GeneID" id="136818540"/>
<dbReference type="EnsemblMetazoa" id="CLYHEMT017851.1">
    <property type="protein sequence ID" value="CLYHEMP017851.1"/>
    <property type="gene ID" value="CLYHEMG017851"/>
</dbReference>